<dbReference type="InterPro" id="IPR004875">
    <property type="entry name" value="DDE_SF_endonuclease_dom"/>
</dbReference>
<dbReference type="Proteomes" id="UP001162156">
    <property type="component" value="Unassembled WGS sequence"/>
</dbReference>
<name>A0AAV8WRC3_9CUCU</name>
<feature type="compositionally biased region" description="Polar residues" evidence="1">
    <location>
        <begin position="319"/>
        <end position="338"/>
    </location>
</feature>
<feature type="region of interest" description="Disordered" evidence="1">
    <location>
        <begin position="319"/>
        <end position="358"/>
    </location>
</feature>
<evidence type="ECO:0000313" key="4">
    <source>
        <dbReference type="Proteomes" id="UP001162156"/>
    </source>
</evidence>
<comment type="caution">
    <text evidence="3">The sequence shown here is derived from an EMBL/GenBank/DDBJ whole genome shotgun (WGS) entry which is preliminary data.</text>
</comment>
<feature type="domain" description="DDE-1" evidence="2">
    <location>
        <begin position="133"/>
        <end position="254"/>
    </location>
</feature>
<dbReference type="GO" id="GO:0005634">
    <property type="term" value="C:nucleus"/>
    <property type="evidence" value="ECO:0007669"/>
    <property type="project" value="TreeGrafter"/>
</dbReference>
<evidence type="ECO:0000256" key="1">
    <source>
        <dbReference type="SAM" id="MobiDB-lite"/>
    </source>
</evidence>
<organism evidence="3 4">
    <name type="scientific">Rhamnusium bicolor</name>
    <dbReference type="NCBI Taxonomy" id="1586634"/>
    <lineage>
        <taxon>Eukaryota</taxon>
        <taxon>Metazoa</taxon>
        <taxon>Ecdysozoa</taxon>
        <taxon>Arthropoda</taxon>
        <taxon>Hexapoda</taxon>
        <taxon>Insecta</taxon>
        <taxon>Pterygota</taxon>
        <taxon>Neoptera</taxon>
        <taxon>Endopterygota</taxon>
        <taxon>Coleoptera</taxon>
        <taxon>Polyphaga</taxon>
        <taxon>Cucujiformia</taxon>
        <taxon>Chrysomeloidea</taxon>
        <taxon>Cerambycidae</taxon>
        <taxon>Lepturinae</taxon>
        <taxon>Rhagiini</taxon>
        <taxon>Rhamnusium</taxon>
    </lineage>
</organism>
<proteinExistence type="predicted"/>
<evidence type="ECO:0000259" key="2">
    <source>
        <dbReference type="Pfam" id="PF03184"/>
    </source>
</evidence>
<dbReference type="PANTHER" id="PTHR19303:SF74">
    <property type="entry name" value="POGO TRANSPOSABLE ELEMENT WITH KRAB DOMAIN"/>
    <property type="match status" value="1"/>
</dbReference>
<evidence type="ECO:0000313" key="3">
    <source>
        <dbReference type="EMBL" id="KAJ8928830.1"/>
    </source>
</evidence>
<dbReference type="AlphaFoldDB" id="A0AAV8WRC3"/>
<dbReference type="Pfam" id="PF03184">
    <property type="entry name" value="DDE_1"/>
    <property type="match status" value="1"/>
</dbReference>
<feature type="compositionally biased region" description="Polar residues" evidence="1">
    <location>
        <begin position="347"/>
        <end position="358"/>
    </location>
</feature>
<accession>A0AAV8WRC3</accession>
<keyword evidence="4" id="KW-1185">Reference proteome</keyword>
<gene>
    <name evidence="3" type="ORF">NQ314_018550</name>
</gene>
<sequence>MNGQNKGSPLVKSFGRTPVFTKAMEKELESHILKFEERMFGLTIKDQEKKWFYKFMKRNPRLSLRQPEATSLARMKGFSKGKVGEFFNVLERLVDKHELNGTRMYNMDESGFTTVQKKSQKVLGLKGKHQVGAASSGERGVNTTVVKRYAPEMERGAPTGSEIVISDTGYITSELFIQWLRHFKDNVICSKENPVLLLLDGHATHSKNLEALFFARDNEIIMLQLPSHTTHRMQPLDVAFFRPLGLYYIQAQETFLRQHIGKPVTQYDVVTLLAEAYGRAATVGTAENAFIAAGIWPVNRHVFRDHDFAPSDALRQTSDVNTISVPPSPGSFSESLNKASPVPQITAGPSNQRKQQNAEVITSTPYKENLEMQKSKANKKLLAKSRRAVFVDATTISNSKKKKMVSGSSSGGEDFVSSEDFVGTDDFNDFNRNELQANDYVLIVQKKSTAGFIEISIMRKSTKIKNAFVFPAVPHVSEVDDCDIKMKLRNPQKHGQTKRQQSYISFGIEFNMNVR</sequence>
<dbReference type="EMBL" id="JANEYF010005242">
    <property type="protein sequence ID" value="KAJ8928830.1"/>
    <property type="molecule type" value="Genomic_DNA"/>
</dbReference>
<reference evidence="3" key="1">
    <citation type="journal article" date="2023" name="Insect Mol. Biol.">
        <title>Genome sequencing provides insights into the evolution of gene families encoding plant cell wall-degrading enzymes in longhorned beetles.</title>
        <authorList>
            <person name="Shin N.R."/>
            <person name="Okamura Y."/>
            <person name="Kirsch R."/>
            <person name="Pauchet Y."/>
        </authorList>
    </citation>
    <scope>NUCLEOTIDE SEQUENCE</scope>
    <source>
        <strain evidence="3">RBIC_L_NR</strain>
    </source>
</reference>
<dbReference type="InterPro" id="IPR050863">
    <property type="entry name" value="CenT-Element_Derived"/>
</dbReference>
<protein>
    <recommendedName>
        <fullName evidence="2">DDE-1 domain-containing protein</fullName>
    </recommendedName>
</protein>
<dbReference type="PANTHER" id="PTHR19303">
    <property type="entry name" value="TRANSPOSON"/>
    <property type="match status" value="1"/>
</dbReference>
<dbReference type="GO" id="GO:0003677">
    <property type="term" value="F:DNA binding"/>
    <property type="evidence" value="ECO:0007669"/>
    <property type="project" value="TreeGrafter"/>
</dbReference>